<dbReference type="CTD" id="10485"/>
<dbReference type="Proteomes" id="UP000694851">
    <property type="component" value="Unplaced"/>
</dbReference>
<keyword evidence="2" id="KW-1185">Reference proteome</keyword>
<feature type="region of interest" description="Disordered" evidence="1">
    <location>
        <begin position="19"/>
        <end position="40"/>
    </location>
</feature>
<sequence length="202" mass="22339">MKRFIGTKEGQVWIAGHVPELERPPPSMPLAPPPVNPTASLDKEFNVFQPGEQQKKERRAKFLNGDRCYVIVTGAASSLLRRQEPSKAVQRPGHRAVSSQKPGAEHPRSSSPICFWYHRRRPPSALGSWGQRWKPGDPRGGGWLWSRDLLMADAGKRGEECGVWPSPHSRLCPSKRPSVMADPLPSLSPCCHLPGSTELSGK</sequence>
<dbReference type="AlphaFoldDB" id="A0A8B7SXR6"/>
<organism evidence="2 3">
    <name type="scientific">Hipposideros armiger</name>
    <name type="common">Great Himalayan leaf-nosed bat</name>
    <dbReference type="NCBI Taxonomy" id="186990"/>
    <lineage>
        <taxon>Eukaryota</taxon>
        <taxon>Metazoa</taxon>
        <taxon>Chordata</taxon>
        <taxon>Craniata</taxon>
        <taxon>Vertebrata</taxon>
        <taxon>Euteleostomi</taxon>
        <taxon>Mammalia</taxon>
        <taxon>Eutheria</taxon>
        <taxon>Laurasiatheria</taxon>
        <taxon>Chiroptera</taxon>
        <taxon>Yinpterochiroptera</taxon>
        <taxon>Rhinolophoidea</taxon>
        <taxon>Hipposideridae</taxon>
        <taxon>Hipposideros</taxon>
    </lineage>
</organism>
<reference evidence="3" key="1">
    <citation type="submission" date="2025-08" db="UniProtKB">
        <authorList>
            <consortium name="RefSeq"/>
        </authorList>
    </citation>
    <scope>IDENTIFICATION</scope>
    <source>
        <tissue evidence="3">Muscle</tissue>
    </source>
</reference>
<gene>
    <name evidence="3" type="primary">CUNH1orf61</name>
</gene>
<dbReference type="RefSeq" id="XP_019518196.1">
    <property type="nucleotide sequence ID" value="XM_019662651.1"/>
</dbReference>
<feature type="region of interest" description="Disordered" evidence="1">
    <location>
        <begin position="81"/>
        <end position="110"/>
    </location>
</feature>
<name>A0A8B7SXR6_HIPAR</name>
<proteinExistence type="predicted"/>
<accession>A0A8B7SXR6</accession>
<dbReference type="KEGG" id="hai:109393444"/>
<protein>
    <submittedName>
        <fullName evidence="3">Protein CROC-4 isoform X1</fullName>
    </submittedName>
</protein>
<dbReference type="GeneID" id="109393444"/>
<feature type="compositionally biased region" description="Pro residues" evidence="1">
    <location>
        <begin position="24"/>
        <end position="36"/>
    </location>
</feature>
<evidence type="ECO:0000313" key="2">
    <source>
        <dbReference type="Proteomes" id="UP000694851"/>
    </source>
</evidence>
<evidence type="ECO:0000256" key="1">
    <source>
        <dbReference type="SAM" id="MobiDB-lite"/>
    </source>
</evidence>
<evidence type="ECO:0000313" key="3">
    <source>
        <dbReference type="RefSeq" id="XP_019518196.1"/>
    </source>
</evidence>